<gene>
    <name evidence="13" type="ORF">J3Q64DRAFT_1674223</name>
</gene>
<sequence>MEIHGQNVVTYKLKDLVNSLEDHSSETERERLMGRDGETVLISFAGNNKLDQLTSSIKRFEDLNLREDILTGVYEMKYSAPSKIQERALPLLLEDPPRNMIGQSQSGTGKTAAFVLTILQRVDPSLPVTQAICLAPTRELARQIIDVVGTMSKFTSITSTCVIKNFDFKEKISSHVVVGTPGSILYAIRSRHLDTRNIKVFVLDEADNMLEQNGLGDQSLRIKRAIVKNPQIILFSATYATRVEKFASQFAPDAVKLTLKKSELTVEGIKQFYMDCPSANSKYDALCNFYDLLTVSQSIIFCKANEIARRMTENGHTVVSLHGGMCSEERDLIMDGFRYGEFKVLITTNVLSRGIDILQVSLVINYDMPELPEGGVDVEAYLHRVGRTGRFGRTGVSLNFVHDKDSWDKMNFVEKYFNRPIHRLSIDDLQETERIINTDAEDSEDEPVTETTEEGLLDDYPDDTTEVDAIHMRVADIPSLGLERFQNLQRLCLRQNFIIDVKGLEGLKELKELDLYDNKISRISGVNSLQTLESLDLSFNKIKHIKHIENLVNLKDLYFVSNKISKIENLDTLVNVTNLELGANRIREIQNLDHLVNLEQLWLGKNKITKLENLGALRNLRVLSIQSNRLTKLTGLEGLVNLEELYTSHNAIEKIEGLENNHKLTILDVASNKLTHIENLSHLKNLEDFWANGNQFGNECFAELERELGNIKTLQTVYLEGNPMQLENMATYRNKVRLSLPNIQRIDAT</sequence>
<dbReference type="PROSITE" id="PS51450">
    <property type="entry name" value="LRR"/>
    <property type="match status" value="9"/>
</dbReference>
<feature type="domain" description="Helicase ATP-binding" evidence="10">
    <location>
        <begin position="91"/>
        <end position="257"/>
    </location>
</feature>
<dbReference type="Gene3D" id="3.40.50.300">
    <property type="entry name" value="P-loop containing nucleotide triphosphate hydrolases"/>
    <property type="match status" value="2"/>
</dbReference>
<dbReference type="InterPro" id="IPR027417">
    <property type="entry name" value="P-loop_NTPase"/>
</dbReference>
<dbReference type="InterPro" id="IPR000629">
    <property type="entry name" value="RNA-helicase_DEAD-box_CS"/>
</dbReference>
<dbReference type="Pfam" id="PF00270">
    <property type="entry name" value="DEAD"/>
    <property type="match status" value="1"/>
</dbReference>
<comment type="caution">
    <text evidence="13">The sequence shown here is derived from an EMBL/GenBank/DDBJ whole genome shotgun (WGS) entry which is preliminary data.</text>
</comment>
<evidence type="ECO:0000256" key="9">
    <source>
        <dbReference type="RuleBase" id="RU000492"/>
    </source>
</evidence>
<feature type="domain" description="DEAD-box RNA helicase Q" evidence="12">
    <location>
        <begin position="58"/>
        <end position="86"/>
    </location>
</feature>
<reference evidence="13 14" key="1">
    <citation type="submission" date="2024-04" db="EMBL/GenBank/DDBJ databases">
        <title>Symmetric and asymmetric DNA N6-adenine methylation regulates different biological responses in Mucorales.</title>
        <authorList>
            <consortium name="Lawrence Berkeley National Laboratory"/>
            <person name="Lax C."/>
            <person name="Mondo S.J."/>
            <person name="Osorio-Concepcion M."/>
            <person name="Muszewska A."/>
            <person name="Corrochano-Luque M."/>
            <person name="Gutierrez G."/>
            <person name="Riley R."/>
            <person name="Lipzen A."/>
            <person name="Guo J."/>
            <person name="Hundley H."/>
            <person name="Amirebrahimi M."/>
            <person name="Ng V."/>
            <person name="Lorenzo-Gutierrez D."/>
            <person name="Binder U."/>
            <person name="Yang J."/>
            <person name="Song Y."/>
            <person name="Canovas D."/>
            <person name="Navarro E."/>
            <person name="Freitag M."/>
            <person name="Gabaldon T."/>
            <person name="Grigoriev I.V."/>
            <person name="Corrochano L.M."/>
            <person name="Nicolas F.E."/>
            <person name="Garre V."/>
        </authorList>
    </citation>
    <scope>NUCLEOTIDE SEQUENCE [LARGE SCALE GENOMIC DNA]</scope>
    <source>
        <strain evidence="13 14">L51</strain>
    </source>
</reference>
<dbReference type="SMART" id="SM00365">
    <property type="entry name" value="LRR_SD22"/>
    <property type="match status" value="10"/>
</dbReference>
<dbReference type="GO" id="GO:0016787">
    <property type="term" value="F:hydrolase activity"/>
    <property type="evidence" value="ECO:0007669"/>
    <property type="project" value="UniProtKB-KW"/>
</dbReference>
<comment type="similarity">
    <text evidence="9">Belongs to the DEAD box helicase family.</text>
</comment>
<dbReference type="SMART" id="SM00369">
    <property type="entry name" value="LRR_TYP"/>
    <property type="match status" value="6"/>
</dbReference>
<evidence type="ECO:0000256" key="1">
    <source>
        <dbReference type="ARBA" id="ARBA00012552"/>
    </source>
</evidence>
<dbReference type="SUPFAM" id="SSF52058">
    <property type="entry name" value="L domain-like"/>
    <property type="match status" value="1"/>
</dbReference>
<dbReference type="InterPro" id="IPR011545">
    <property type="entry name" value="DEAD/DEAH_box_helicase_dom"/>
</dbReference>
<accession>A0ABR3B8Y7</accession>
<dbReference type="SUPFAM" id="SSF52540">
    <property type="entry name" value="P-loop containing nucleoside triphosphate hydrolases"/>
    <property type="match status" value="1"/>
</dbReference>
<evidence type="ECO:0000313" key="13">
    <source>
        <dbReference type="EMBL" id="KAL0092011.1"/>
    </source>
</evidence>
<organism evidence="13 14">
    <name type="scientific">Phycomyces blakesleeanus</name>
    <dbReference type="NCBI Taxonomy" id="4837"/>
    <lineage>
        <taxon>Eukaryota</taxon>
        <taxon>Fungi</taxon>
        <taxon>Fungi incertae sedis</taxon>
        <taxon>Mucoromycota</taxon>
        <taxon>Mucoromycotina</taxon>
        <taxon>Mucoromycetes</taxon>
        <taxon>Mucorales</taxon>
        <taxon>Phycomycetaceae</taxon>
        <taxon>Phycomyces</taxon>
    </lineage>
</organism>
<dbReference type="InterPro" id="IPR001650">
    <property type="entry name" value="Helicase_C-like"/>
</dbReference>
<evidence type="ECO:0000259" key="11">
    <source>
        <dbReference type="PROSITE" id="PS51194"/>
    </source>
</evidence>
<keyword evidence="4 9" id="KW-0547">Nucleotide-binding</keyword>
<keyword evidence="7 9" id="KW-0067">ATP-binding</keyword>
<dbReference type="EMBL" id="JBCLYO010000003">
    <property type="protein sequence ID" value="KAL0092011.1"/>
    <property type="molecule type" value="Genomic_DNA"/>
</dbReference>
<keyword evidence="14" id="KW-1185">Reference proteome</keyword>
<dbReference type="EC" id="3.6.4.13" evidence="1"/>
<dbReference type="SMART" id="SM00487">
    <property type="entry name" value="DEXDc"/>
    <property type="match status" value="1"/>
</dbReference>
<dbReference type="InterPro" id="IPR003591">
    <property type="entry name" value="Leu-rich_rpt_typical-subtyp"/>
</dbReference>
<dbReference type="Pfam" id="PF00271">
    <property type="entry name" value="Helicase_C"/>
    <property type="match status" value="1"/>
</dbReference>
<dbReference type="PROSITE" id="PS51195">
    <property type="entry name" value="Q_MOTIF"/>
    <property type="match status" value="1"/>
</dbReference>
<evidence type="ECO:0000256" key="3">
    <source>
        <dbReference type="ARBA" id="ARBA00022737"/>
    </source>
</evidence>
<keyword evidence="6 9" id="KW-0347">Helicase</keyword>
<dbReference type="PROSITE" id="PS51194">
    <property type="entry name" value="HELICASE_CTER"/>
    <property type="match status" value="1"/>
</dbReference>
<dbReference type="Gene3D" id="3.80.10.10">
    <property type="entry name" value="Ribonuclease Inhibitor"/>
    <property type="match status" value="2"/>
</dbReference>
<dbReference type="PANTHER" id="PTHR47958">
    <property type="entry name" value="ATP-DEPENDENT RNA HELICASE DBP3"/>
    <property type="match status" value="1"/>
</dbReference>
<dbReference type="InterPro" id="IPR014001">
    <property type="entry name" value="Helicase_ATP-bd"/>
</dbReference>
<dbReference type="PROSITE" id="PS00039">
    <property type="entry name" value="DEAD_ATP_HELICASE"/>
    <property type="match status" value="1"/>
</dbReference>
<keyword evidence="5 9" id="KW-0378">Hydrolase</keyword>
<evidence type="ECO:0000313" key="14">
    <source>
        <dbReference type="Proteomes" id="UP001448207"/>
    </source>
</evidence>
<evidence type="ECO:0000256" key="2">
    <source>
        <dbReference type="ARBA" id="ARBA00022614"/>
    </source>
</evidence>
<dbReference type="Proteomes" id="UP001448207">
    <property type="component" value="Unassembled WGS sequence"/>
</dbReference>
<protein>
    <recommendedName>
        <fullName evidence="1">RNA helicase</fullName>
        <ecNumber evidence="1">3.6.4.13</ecNumber>
    </recommendedName>
</protein>
<dbReference type="InterPro" id="IPR014014">
    <property type="entry name" value="RNA_helicase_DEAD_Q_motif"/>
</dbReference>
<evidence type="ECO:0000256" key="6">
    <source>
        <dbReference type="ARBA" id="ARBA00022806"/>
    </source>
</evidence>
<evidence type="ECO:0000256" key="5">
    <source>
        <dbReference type="ARBA" id="ARBA00022801"/>
    </source>
</evidence>
<evidence type="ECO:0000256" key="4">
    <source>
        <dbReference type="ARBA" id="ARBA00022741"/>
    </source>
</evidence>
<evidence type="ECO:0000256" key="8">
    <source>
        <dbReference type="PROSITE-ProRule" id="PRU00552"/>
    </source>
</evidence>
<evidence type="ECO:0000256" key="7">
    <source>
        <dbReference type="ARBA" id="ARBA00022840"/>
    </source>
</evidence>
<dbReference type="InterPro" id="IPR001611">
    <property type="entry name" value="Leu-rich_rpt"/>
</dbReference>
<name>A0ABR3B8Y7_PHYBL</name>
<dbReference type="PROSITE" id="PS51192">
    <property type="entry name" value="HELICASE_ATP_BIND_1"/>
    <property type="match status" value="1"/>
</dbReference>
<keyword evidence="3" id="KW-0677">Repeat</keyword>
<keyword evidence="2" id="KW-0433">Leucine-rich repeat</keyword>
<feature type="domain" description="Helicase C-terminal" evidence="11">
    <location>
        <begin position="268"/>
        <end position="437"/>
    </location>
</feature>
<dbReference type="CDD" id="cd17963">
    <property type="entry name" value="DEADc_DDX19_DDX25"/>
    <property type="match status" value="1"/>
</dbReference>
<dbReference type="SMART" id="SM00490">
    <property type="entry name" value="HELICc"/>
    <property type="match status" value="1"/>
</dbReference>
<dbReference type="InterPro" id="IPR025875">
    <property type="entry name" value="Leu-rich_rpt_4"/>
</dbReference>
<evidence type="ECO:0000259" key="10">
    <source>
        <dbReference type="PROSITE" id="PS51192"/>
    </source>
</evidence>
<dbReference type="Pfam" id="PF12799">
    <property type="entry name" value="LRR_4"/>
    <property type="match status" value="3"/>
</dbReference>
<feature type="short sequence motif" description="Q motif" evidence="8">
    <location>
        <begin position="58"/>
        <end position="86"/>
    </location>
</feature>
<dbReference type="CDD" id="cd18787">
    <property type="entry name" value="SF2_C_DEAD"/>
    <property type="match status" value="1"/>
</dbReference>
<evidence type="ECO:0000259" key="12">
    <source>
        <dbReference type="PROSITE" id="PS51195"/>
    </source>
</evidence>
<dbReference type="InterPro" id="IPR032675">
    <property type="entry name" value="LRR_dom_sf"/>
</dbReference>
<proteinExistence type="inferred from homology"/>